<reference evidence="1" key="1">
    <citation type="submission" date="2022-10" db="EMBL/GenBank/DDBJ databases">
        <authorList>
            <person name="Chen Y."/>
            <person name="Dougan E. K."/>
            <person name="Chan C."/>
            <person name="Rhodes N."/>
            <person name="Thang M."/>
        </authorList>
    </citation>
    <scope>NUCLEOTIDE SEQUENCE</scope>
</reference>
<comment type="caution">
    <text evidence="1">The sequence shown here is derived from an EMBL/GenBank/DDBJ whole genome shotgun (WGS) entry which is preliminary data.</text>
</comment>
<dbReference type="PANTHER" id="PTHR12894">
    <property type="entry name" value="CNH DOMAIN CONTAINING"/>
    <property type="match status" value="1"/>
</dbReference>
<dbReference type="EMBL" id="CAMXCT010002558">
    <property type="protein sequence ID" value="CAI3998954.1"/>
    <property type="molecule type" value="Genomic_DNA"/>
</dbReference>
<evidence type="ECO:0000313" key="3">
    <source>
        <dbReference type="Proteomes" id="UP001152797"/>
    </source>
</evidence>
<gene>
    <name evidence="1" type="ORF">C1SCF055_LOCUS25211</name>
</gene>
<protein>
    <submittedName>
        <fullName evidence="1">Uncharacterized protein</fullName>
    </submittedName>
</protein>
<dbReference type="Gene3D" id="3.40.50.150">
    <property type="entry name" value="Vaccinia Virus protein VP39"/>
    <property type="match status" value="1"/>
</dbReference>
<dbReference type="OrthoDB" id="5325112at2759"/>
<dbReference type="EMBL" id="CAMXCT020002558">
    <property type="protein sequence ID" value="CAL1152329.1"/>
    <property type="molecule type" value="Genomic_DNA"/>
</dbReference>
<name>A0A9P1CVA5_9DINO</name>
<dbReference type="Pfam" id="PF10294">
    <property type="entry name" value="Methyltransf_16"/>
    <property type="match status" value="1"/>
</dbReference>
<dbReference type="GO" id="GO:0005737">
    <property type="term" value="C:cytoplasm"/>
    <property type="evidence" value="ECO:0007669"/>
    <property type="project" value="TreeGrafter"/>
</dbReference>
<accession>A0A9P1CVA5</accession>
<dbReference type="InterPro" id="IPR019410">
    <property type="entry name" value="Methyltransf_16"/>
</dbReference>
<dbReference type="EMBL" id="CAMXCT030002558">
    <property type="protein sequence ID" value="CAL4786266.1"/>
    <property type="molecule type" value="Genomic_DNA"/>
</dbReference>
<dbReference type="Proteomes" id="UP001152797">
    <property type="component" value="Unassembled WGS sequence"/>
</dbReference>
<reference evidence="2 3" key="2">
    <citation type="submission" date="2024-05" db="EMBL/GenBank/DDBJ databases">
        <authorList>
            <person name="Chen Y."/>
            <person name="Shah S."/>
            <person name="Dougan E. K."/>
            <person name="Thang M."/>
            <person name="Chan C."/>
        </authorList>
    </citation>
    <scope>NUCLEOTIDE SEQUENCE [LARGE SCALE GENOMIC DNA]</scope>
</reference>
<evidence type="ECO:0000313" key="2">
    <source>
        <dbReference type="EMBL" id="CAL4786266.1"/>
    </source>
</evidence>
<proteinExistence type="predicted"/>
<dbReference type="InterPro" id="IPR032914">
    <property type="entry name" value="Vam6/VPS39/TRAP1"/>
</dbReference>
<dbReference type="GO" id="GO:0034058">
    <property type="term" value="P:endosomal vesicle fusion"/>
    <property type="evidence" value="ECO:0007669"/>
    <property type="project" value="TreeGrafter"/>
</dbReference>
<dbReference type="GO" id="GO:0016020">
    <property type="term" value="C:membrane"/>
    <property type="evidence" value="ECO:0007669"/>
    <property type="project" value="TreeGrafter"/>
</dbReference>
<keyword evidence="3" id="KW-1185">Reference proteome</keyword>
<dbReference type="InterPro" id="IPR029063">
    <property type="entry name" value="SAM-dependent_MTases_sf"/>
</dbReference>
<dbReference type="AlphaFoldDB" id="A0A9P1CVA5"/>
<sequence>MGLATQADRADESFPVCTALRASYVQVLEIQEKIESLCFSGNQVYVGTAVGNLFQFGLPSHVDSEDKDLRAVQVGVVRLSTRRPVEQVCATERFVFTLLDGVLNVLPADIQSAAAVELCKDVKQICLHSGSSGEEVSGEICVATRKKLIIFANKGTTFEQRQEAEQGLLDSILKLMRRVTIPASLEEDEKELVIDVDMGIANESGVCVWDSALCLGEMLIKEQRSLQSLQGRMSRLDPSYSGDHADAIELDWGDAPAISGINTVIMSDCVYLREACPLLLETLNALAPDQIIWAQEMRGIEED</sequence>
<dbReference type="PANTHER" id="PTHR12894:SF27">
    <property type="entry name" value="TRANSFORMING GROWTH FACTOR-BETA RECEPTOR-ASSOCIATED PROTEIN 1"/>
    <property type="match status" value="1"/>
</dbReference>
<organism evidence="1">
    <name type="scientific">Cladocopium goreaui</name>
    <dbReference type="NCBI Taxonomy" id="2562237"/>
    <lineage>
        <taxon>Eukaryota</taxon>
        <taxon>Sar</taxon>
        <taxon>Alveolata</taxon>
        <taxon>Dinophyceae</taxon>
        <taxon>Suessiales</taxon>
        <taxon>Symbiodiniaceae</taxon>
        <taxon>Cladocopium</taxon>
    </lineage>
</organism>
<evidence type="ECO:0000313" key="1">
    <source>
        <dbReference type="EMBL" id="CAI3998954.1"/>
    </source>
</evidence>
<dbReference type="GO" id="GO:0006914">
    <property type="term" value="P:autophagy"/>
    <property type="evidence" value="ECO:0007669"/>
    <property type="project" value="TreeGrafter"/>
</dbReference>